<accession>A0A369XPB3</accession>
<dbReference type="EMBL" id="QPGA01000003">
    <property type="protein sequence ID" value="RDE51963.1"/>
    <property type="molecule type" value="Genomic_DNA"/>
</dbReference>
<dbReference type="PRINTS" id="PR00811">
    <property type="entry name" value="BCTERIALGSPD"/>
</dbReference>
<dbReference type="InterPro" id="IPR001775">
    <property type="entry name" value="GspD/PilQ"/>
</dbReference>
<dbReference type="InterPro" id="IPR013358">
    <property type="entry name" value="Pilus_biogenesis_MshL"/>
</dbReference>
<dbReference type="AlphaFoldDB" id="A0A369XPB3"/>
<dbReference type="InterPro" id="IPR004846">
    <property type="entry name" value="T2SS/T3SS_dom"/>
</dbReference>
<name>A0A369XPB3_9PROT</name>
<proteinExistence type="inferred from homology"/>
<dbReference type="Proteomes" id="UP000253831">
    <property type="component" value="Unassembled WGS sequence"/>
</dbReference>
<feature type="chain" id="PRO_5016711991" evidence="3">
    <location>
        <begin position="24"/>
        <end position="608"/>
    </location>
</feature>
<sequence length="608" mass="65344">MPLQTLSAIFFALLLGACTPTTLSGGPAPAHLQADSVVSTPGTIPAPVQQSLSLPRPRPAGKTETYSVVVNSVAVHDLLFALARDAKLNVDIHPGIVGEVTLNAIDQTLPQLLTRISKQVDMRFELDGPNLAVMPDTPYLKNYKVDYVNISRDVTGTIATNTQISTSALATGSGGAVGTGNTSRIQIENKSNNRFWASLEKNLKDLLHETDKVFPEGSTETVTEEASAQSTSGTGAGGPAPAKSPAARLTQLAQGLAGSPNPATLQNTGATVVKRMTFREAASVIVSPETGVVDIRATSRQHERVQEFLDRVMGSARRQVLIEATIIEVGLSDGYQQGIEWSRITSGSDYSVTKPALTTNVGNAVTPYVLKYRNTNPLNLLSTVELLRAFGTVKVLSSPKLTVLNNQTATLKVSEDFVYFNVKQDVVPGNTNTNATVTTTTTPQSVSIGFFMSLTPQISDNGTVTLNVRPSISSIAELKQDPNPSLAANNIKNLVPQIRMREIESIMRVESGDIAVLGGLMEDRLENRDGRLPGLGDIPFVGEIFNTRNNSSTKSELVVLIRPTVIKDASIDGDFSSFRDSLPDKDFFKTDQVYRPFSLPERSPEPLQ</sequence>
<evidence type="ECO:0000313" key="6">
    <source>
        <dbReference type="Proteomes" id="UP000253831"/>
    </source>
</evidence>
<keyword evidence="3" id="KW-0732">Signal</keyword>
<dbReference type="NCBIfam" id="TIGR02519">
    <property type="entry name" value="pilus_MshL"/>
    <property type="match status" value="1"/>
</dbReference>
<comment type="caution">
    <text evidence="5">The sequence shown here is derived from an EMBL/GenBank/DDBJ whole genome shotgun (WGS) entry which is preliminary data.</text>
</comment>
<feature type="region of interest" description="Disordered" evidence="2">
    <location>
        <begin position="215"/>
        <end position="246"/>
    </location>
</feature>
<dbReference type="Gene3D" id="3.55.50.30">
    <property type="match status" value="1"/>
</dbReference>
<protein>
    <submittedName>
        <fullName evidence="5">Pilus (MSHA type) biogenesis protein MshL</fullName>
    </submittedName>
</protein>
<evidence type="ECO:0000256" key="2">
    <source>
        <dbReference type="SAM" id="MobiDB-lite"/>
    </source>
</evidence>
<dbReference type="InterPro" id="IPR050810">
    <property type="entry name" value="Bact_Secretion_Sys_Channel"/>
</dbReference>
<evidence type="ECO:0000256" key="3">
    <source>
        <dbReference type="SAM" id="SignalP"/>
    </source>
</evidence>
<evidence type="ECO:0000313" key="5">
    <source>
        <dbReference type="EMBL" id="RDE51963.1"/>
    </source>
</evidence>
<organism evidence="5 6">
    <name type="scientific">Candidatus Accumulibacter meliphilus</name>
    <dbReference type="NCBI Taxonomy" id="2211374"/>
    <lineage>
        <taxon>Bacteria</taxon>
        <taxon>Pseudomonadati</taxon>
        <taxon>Pseudomonadota</taxon>
        <taxon>Betaproteobacteria</taxon>
        <taxon>Candidatus Accumulibacter</taxon>
    </lineage>
</organism>
<dbReference type="GO" id="GO:0015627">
    <property type="term" value="C:type II protein secretion system complex"/>
    <property type="evidence" value="ECO:0007669"/>
    <property type="project" value="TreeGrafter"/>
</dbReference>
<dbReference type="Pfam" id="PF00263">
    <property type="entry name" value="Secretin"/>
    <property type="match status" value="1"/>
</dbReference>
<feature type="domain" description="Type II/III secretion system secretin-like" evidence="4">
    <location>
        <begin position="387"/>
        <end position="567"/>
    </location>
</feature>
<evidence type="ECO:0000259" key="4">
    <source>
        <dbReference type="Pfam" id="PF00263"/>
    </source>
</evidence>
<evidence type="ECO:0000256" key="1">
    <source>
        <dbReference type="RuleBase" id="RU004003"/>
    </source>
</evidence>
<dbReference type="PANTHER" id="PTHR30332:SF17">
    <property type="entry name" value="TYPE IV PILIATION SYSTEM PROTEIN DR_0774-RELATED"/>
    <property type="match status" value="1"/>
</dbReference>
<dbReference type="GO" id="GO:0009306">
    <property type="term" value="P:protein secretion"/>
    <property type="evidence" value="ECO:0007669"/>
    <property type="project" value="InterPro"/>
</dbReference>
<feature type="signal peptide" evidence="3">
    <location>
        <begin position="1"/>
        <end position="23"/>
    </location>
</feature>
<gene>
    <name evidence="5" type="ORF">DVS81_03350</name>
</gene>
<dbReference type="PANTHER" id="PTHR30332">
    <property type="entry name" value="PROBABLE GENERAL SECRETION PATHWAY PROTEIN D"/>
    <property type="match status" value="1"/>
</dbReference>
<reference evidence="5 6" key="1">
    <citation type="submission" date="2018-05" db="EMBL/GenBank/DDBJ databases">
        <title>Integrated omic analyses show evidence that a Ca. Accumulibacter phosphatis strain performs denitrification under micro-aerobic conditions.</title>
        <authorList>
            <person name="Camejo P.Y."/>
            <person name="Katherine M.D."/>
            <person name="Daniel N.R."/>
        </authorList>
    </citation>
    <scope>NUCLEOTIDE SEQUENCE [LARGE SCALE GENOMIC DNA]</scope>
    <source>
        <strain evidence="5">UW-LDO-IC</strain>
    </source>
</reference>
<comment type="similarity">
    <text evidence="1">Belongs to the bacterial secretin family.</text>
</comment>
<feature type="compositionally biased region" description="Low complexity" evidence="2">
    <location>
        <begin position="226"/>
        <end position="246"/>
    </location>
</feature>